<name>A0A0F9NB54_9ZZZZ</name>
<evidence type="ECO:0008006" key="2">
    <source>
        <dbReference type="Google" id="ProtNLM"/>
    </source>
</evidence>
<proteinExistence type="predicted"/>
<dbReference type="EMBL" id="LAZR01004378">
    <property type="protein sequence ID" value="KKN09162.1"/>
    <property type="molecule type" value="Genomic_DNA"/>
</dbReference>
<evidence type="ECO:0000313" key="1">
    <source>
        <dbReference type="EMBL" id="KKN09162.1"/>
    </source>
</evidence>
<protein>
    <recommendedName>
        <fullName evidence="2">N4-gp56 family major capsid protein</fullName>
    </recommendedName>
</protein>
<dbReference type="NCBIfam" id="TIGR04387">
    <property type="entry name" value="capsid_maj_N4"/>
    <property type="match status" value="1"/>
</dbReference>
<organism evidence="1">
    <name type="scientific">marine sediment metagenome</name>
    <dbReference type="NCBI Taxonomy" id="412755"/>
    <lineage>
        <taxon>unclassified sequences</taxon>
        <taxon>metagenomes</taxon>
        <taxon>ecological metagenomes</taxon>
    </lineage>
</organism>
<sequence>MAGLTTTTEIAGPVNVDFQIELLRNAQALCVYFAGSESADIAEHSGTFTALWRRIENLTPTTTPLAELTGSVSFPTRTASQPTVTDVTATVQKFGDFIFLNEEVDLINFNGQTEKLMKVLGIQAGRSLNRLQRNVLEDNLTQVLAATTGTSATDTNTANLSISNMALVVNVLNNNVANRFTPQTTGAVQIGTAPIRSAFMGFIHHDVEEDVRLLTGFQAVETYANQTETSVGEIGIAGGIRWVSSPEASIDDAAGATVTASATGDGRSAGAVSYDLYNSVVIGEDCHGSLGLSAKHVKEIYRAGDNLPAIQVRNTAKGSAGSADPLAEVGTLGWKTWHAGVILDPAWGRVIRGTASRLDSA</sequence>
<comment type="caution">
    <text evidence="1">The sequence shown here is derived from an EMBL/GenBank/DDBJ whole genome shotgun (WGS) entry which is preliminary data.</text>
</comment>
<gene>
    <name evidence="1" type="ORF">LCGC14_1049450</name>
</gene>
<dbReference type="AlphaFoldDB" id="A0A0F9NB54"/>
<accession>A0A0F9NB54</accession>
<reference evidence="1" key="1">
    <citation type="journal article" date="2015" name="Nature">
        <title>Complex archaea that bridge the gap between prokaryotes and eukaryotes.</title>
        <authorList>
            <person name="Spang A."/>
            <person name="Saw J.H."/>
            <person name="Jorgensen S.L."/>
            <person name="Zaremba-Niedzwiedzka K."/>
            <person name="Martijn J."/>
            <person name="Lind A.E."/>
            <person name="van Eijk R."/>
            <person name="Schleper C."/>
            <person name="Guy L."/>
            <person name="Ettema T.J."/>
        </authorList>
    </citation>
    <scope>NUCLEOTIDE SEQUENCE</scope>
</reference>